<keyword evidence="2" id="KW-1185">Reference proteome</keyword>
<evidence type="ECO:0000313" key="2">
    <source>
        <dbReference type="Proteomes" id="UP000735302"/>
    </source>
</evidence>
<sequence length="84" mass="9628">MILDRSLTLITALDLMIVQPIADIMRNTVVTVQPATRNHIRHHNYLAMLCKSGNSNLSQTRIAFKHRDTKGKEKSAKNLEQLFR</sequence>
<dbReference type="Proteomes" id="UP000735302">
    <property type="component" value="Unassembled WGS sequence"/>
</dbReference>
<organism evidence="1 2">
    <name type="scientific">Plakobranchus ocellatus</name>
    <dbReference type="NCBI Taxonomy" id="259542"/>
    <lineage>
        <taxon>Eukaryota</taxon>
        <taxon>Metazoa</taxon>
        <taxon>Spiralia</taxon>
        <taxon>Lophotrochozoa</taxon>
        <taxon>Mollusca</taxon>
        <taxon>Gastropoda</taxon>
        <taxon>Heterobranchia</taxon>
        <taxon>Euthyneura</taxon>
        <taxon>Panpulmonata</taxon>
        <taxon>Sacoglossa</taxon>
        <taxon>Placobranchoidea</taxon>
        <taxon>Plakobranchidae</taxon>
        <taxon>Plakobranchus</taxon>
    </lineage>
</organism>
<proteinExistence type="predicted"/>
<dbReference type="EMBL" id="BLXT01000311">
    <property type="protein sequence ID" value="GFN75975.1"/>
    <property type="molecule type" value="Genomic_DNA"/>
</dbReference>
<evidence type="ECO:0000313" key="1">
    <source>
        <dbReference type="EMBL" id="GFN75975.1"/>
    </source>
</evidence>
<gene>
    <name evidence="1" type="ORF">PoB_000248100</name>
</gene>
<accession>A0AAV3XYR7</accession>
<comment type="caution">
    <text evidence="1">The sequence shown here is derived from an EMBL/GenBank/DDBJ whole genome shotgun (WGS) entry which is preliminary data.</text>
</comment>
<protein>
    <submittedName>
        <fullName evidence="1">Uncharacterized protein</fullName>
    </submittedName>
</protein>
<name>A0AAV3XYR7_9GAST</name>
<dbReference type="AlphaFoldDB" id="A0AAV3XYR7"/>
<reference evidence="1 2" key="1">
    <citation type="journal article" date="2021" name="Elife">
        <title>Chloroplast acquisition without the gene transfer in kleptoplastic sea slugs, Plakobranchus ocellatus.</title>
        <authorList>
            <person name="Maeda T."/>
            <person name="Takahashi S."/>
            <person name="Yoshida T."/>
            <person name="Shimamura S."/>
            <person name="Takaki Y."/>
            <person name="Nagai Y."/>
            <person name="Toyoda A."/>
            <person name="Suzuki Y."/>
            <person name="Arimoto A."/>
            <person name="Ishii H."/>
            <person name="Satoh N."/>
            <person name="Nishiyama T."/>
            <person name="Hasebe M."/>
            <person name="Maruyama T."/>
            <person name="Minagawa J."/>
            <person name="Obokata J."/>
            <person name="Shigenobu S."/>
        </authorList>
    </citation>
    <scope>NUCLEOTIDE SEQUENCE [LARGE SCALE GENOMIC DNA]</scope>
</reference>